<evidence type="ECO:0000313" key="2">
    <source>
        <dbReference type="Proteomes" id="UP000010445"/>
    </source>
</evidence>
<name>L1MDT4_9CORY</name>
<sequence length="39" mass="4217">MFLLANLGVHAGGLRALSVRKPPISVRCVNEISEKVQRG</sequence>
<dbReference type="Proteomes" id="UP000010445">
    <property type="component" value="Unassembled WGS sequence"/>
</dbReference>
<dbReference type="HOGENOM" id="CLU_3308123_0_0_11"/>
<protein>
    <submittedName>
        <fullName evidence="1">Uncharacterized protein</fullName>
    </submittedName>
</protein>
<dbReference type="STRING" id="1035195.HMPREF9997_01973"/>
<comment type="caution">
    <text evidence="1">The sequence shown here is derived from an EMBL/GenBank/DDBJ whole genome shotgun (WGS) entry which is preliminary data.</text>
</comment>
<reference evidence="1 2" key="1">
    <citation type="submission" date="2012-05" db="EMBL/GenBank/DDBJ databases">
        <authorList>
            <person name="Weinstock G."/>
            <person name="Sodergren E."/>
            <person name="Lobos E.A."/>
            <person name="Fulton L."/>
            <person name="Fulton R."/>
            <person name="Courtney L."/>
            <person name="Fronick C."/>
            <person name="O'Laughlin M."/>
            <person name="Godfrey J."/>
            <person name="Wilson R.M."/>
            <person name="Miner T."/>
            <person name="Farmer C."/>
            <person name="Delehaunty K."/>
            <person name="Cordes M."/>
            <person name="Minx P."/>
            <person name="Tomlinson C."/>
            <person name="Chen J."/>
            <person name="Wollam A."/>
            <person name="Pepin K.H."/>
            <person name="Bhonagiri V."/>
            <person name="Zhang X."/>
            <person name="Suruliraj S."/>
            <person name="Warren W."/>
            <person name="Mitreva M."/>
            <person name="Mardis E.R."/>
            <person name="Wilson R.K."/>
        </authorList>
    </citation>
    <scope>NUCLEOTIDE SEQUENCE [LARGE SCALE GENOMIC DNA]</scope>
    <source>
        <strain evidence="1 2">F0235</strain>
    </source>
</reference>
<dbReference type="AlphaFoldDB" id="L1MDT4"/>
<proteinExistence type="predicted"/>
<evidence type="ECO:0000313" key="1">
    <source>
        <dbReference type="EMBL" id="EKX89205.1"/>
    </source>
</evidence>
<organism evidence="1 2">
    <name type="scientific">Corynebacterium durum F0235</name>
    <dbReference type="NCBI Taxonomy" id="1035195"/>
    <lineage>
        <taxon>Bacteria</taxon>
        <taxon>Bacillati</taxon>
        <taxon>Actinomycetota</taxon>
        <taxon>Actinomycetes</taxon>
        <taxon>Mycobacteriales</taxon>
        <taxon>Corynebacteriaceae</taxon>
        <taxon>Corynebacterium</taxon>
    </lineage>
</organism>
<gene>
    <name evidence="1" type="ORF">HMPREF9997_01973</name>
</gene>
<keyword evidence="2" id="KW-1185">Reference proteome</keyword>
<dbReference type="EMBL" id="AMEM01000025">
    <property type="protein sequence ID" value="EKX89205.1"/>
    <property type="molecule type" value="Genomic_DNA"/>
</dbReference>
<accession>L1MDT4</accession>